<evidence type="ECO:0000313" key="1">
    <source>
        <dbReference type="EMBL" id="RPE09355.1"/>
    </source>
</evidence>
<gene>
    <name evidence="1" type="ORF">EGT74_20375</name>
</gene>
<organism evidence="1 2">
    <name type="scientific">Chitinophaga lutea</name>
    <dbReference type="NCBI Taxonomy" id="2488634"/>
    <lineage>
        <taxon>Bacteria</taxon>
        <taxon>Pseudomonadati</taxon>
        <taxon>Bacteroidota</taxon>
        <taxon>Chitinophagia</taxon>
        <taxon>Chitinophagales</taxon>
        <taxon>Chitinophagaceae</taxon>
        <taxon>Chitinophaga</taxon>
    </lineage>
</organism>
<reference evidence="1 2" key="1">
    <citation type="submission" date="2018-11" db="EMBL/GenBank/DDBJ databases">
        <title>Chitinophaga lutea sp.nov., isolate from arsenic contaminated soil.</title>
        <authorList>
            <person name="Zong Y."/>
        </authorList>
    </citation>
    <scope>NUCLEOTIDE SEQUENCE [LARGE SCALE GENOMIC DNA]</scope>
    <source>
        <strain evidence="1 2">ZY74</strain>
    </source>
</reference>
<accession>A0A3N4PNH7</accession>
<sequence>MYEVKSGNLSFPITLSYHASGNQVNQRVSDVGMGWIINAGGQISRSVNGIADDATGQGAWGYFNYVPPGANTIDGINHHDSLMQYIQDYFIPISTTVQGTTVWGRDLEPDMFHYNIPGKSGKFIYTKARSFMTIPFEPIEIEKFLDNSNKVCFRLTSDNGAIFNFSQYTVSKFLSGYPSTCTNLTSYISTWQLSSIISANLTDTITFEYEVAKIHDEIEQHVKTIGLRLFESPNTSVYCLDGIQILDTELDPCSGYGKIKKTNVDYDELRIKRINFKNGYVLFNRNSGRNDVPAVELSTNRALDNIEIYDANNVLTKKFLFGTEYAAASPTTTDSWKNNRLRLKKFSEVNIASPTDKKEYTFEYETTPLPHYGSYNIDYWGYSNGQSNTELIPYASYSNTTFQSLYLGYLTGSSSITVENRYSFTSPNNYTVGTANREPSASHMMAGMLKKIIFPTGGYTQFEFEPHKYWSFYTSQQAMGGGLRVKSIKTYTSPDAMATQEFYKYGENDNGLGILVLDEGIFYKNYDDYVGYYPTSFRAQCMYNESEGNLFAWKRNFQGISKYSSPSFNGSPVVYQTASLYKDGSGTNGKSVYKFDVNLSYHELIPSMFASSGNYGSINNAWHQGELLEEKHYKFENNQYYPVSRTKHEYITYNAKVETAVIFKQVITPVTFGSLLLSYPGYQTLTPDQVAPVYPNLVRSYGLFGIYPYSITTGAYRKFRDSVTTYDATDTSRKIDVVTQYAYENAENRYLTKTERNSGSGEFKISRFKYPQDHSDVVSQSMVARNILTPVLEEKEFILRNGNEELLSTIQTNFRQTGNLIVKDRVNASTLSNTPETRILFNQYDSHGNIVEQQKANDVKEVYLWGYNSQYPVAKITNTTYDVAKTYINQSVLDNPADDTTLRSHLGNLRNIPGAFVTIFTYKPLIGVTSETDTNGRTVYYSYDNFGRLSFIKDHEGKILKMYSYKFSE</sequence>
<protein>
    <recommendedName>
        <fullName evidence="3">RHS repeat protein</fullName>
    </recommendedName>
</protein>
<evidence type="ECO:0008006" key="3">
    <source>
        <dbReference type="Google" id="ProtNLM"/>
    </source>
</evidence>
<dbReference type="Gene3D" id="2.180.10.10">
    <property type="entry name" value="RHS repeat-associated core"/>
    <property type="match status" value="1"/>
</dbReference>
<dbReference type="Proteomes" id="UP000278351">
    <property type="component" value="Unassembled WGS sequence"/>
</dbReference>
<dbReference type="AlphaFoldDB" id="A0A3N4PNH7"/>
<evidence type="ECO:0000313" key="2">
    <source>
        <dbReference type="Proteomes" id="UP000278351"/>
    </source>
</evidence>
<dbReference type="EMBL" id="RPDH01000002">
    <property type="protein sequence ID" value="RPE09355.1"/>
    <property type="molecule type" value="Genomic_DNA"/>
</dbReference>
<name>A0A3N4PNH7_9BACT</name>
<keyword evidence="2" id="KW-1185">Reference proteome</keyword>
<comment type="caution">
    <text evidence="1">The sequence shown here is derived from an EMBL/GenBank/DDBJ whole genome shotgun (WGS) entry which is preliminary data.</text>
</comment>
<proteinExistence type="predicted"/>